<accession>Q8TN98</accession>
<name>Q8TN98_METAC</name>
<dbReference type="InParanoid" id="Q8TN98"/>
<dbReference type="KEGG" id="mac:MA_2395"/>
<sequence length="135" mass="16117">MITSMMDWVTDMPHDIEITNMAPKTHKQWLEARAELYKLKKAEEEKNIEARRLFDFLRPELRAFVMEMERTLRKHDPIKGDSYKTIDPIILDSLLNSEYDEYILESPPYEEFTITSEMKKELLDLANAAMMLWSR</sequence>
<protein>
    <submittedName>
        <fullName evidence="1">Uncharacterized protein</fullName>
    </submittedName>
</protein>
<dbReference type="STRING" id="188937.MA_2395"/>
<dbReference type="EnsemblBacteria" id="AAM05781">
    <property type="protein sequence ID" value="AAM05781"/>
    <property type="gene ID" value="MA_2395"/>
</dbReference>
<gene>
    <name evidence="1" type="ordered locus">MA_2395</name>
</gene>
<evidence type="ECO:0000313" key="2">
    <source>
        <dbReference type="Proteomes" id="UP000002487"/>
    </source>
</evidence>
<organism evidence="1 2">
    <name type="scientific">Methanosarcina acetivorans (strain ATCC 35395 / DSM 2834 / JCM 12185 / C2A)</name>
    <dbReference type="NCBI Taxonomy" id="188937"/>
    <lineage>
        <taxon>Archaea</taxon>
        <taxon>Methanobacteriati</taxon>
        <taxon>Methanobacteriota</taxon>
        <taxon>Stenosarchaea group</taxon>
        <taxon>Methanomicrobia</taxon>
        <taxon>Methanosarcinales</taxon>
        <taxon>Methanosarcinaceae</taxon>
        <taxon>Methanosarcina</taxon>
    </lineage>
</organism>
<dbReference type="RefSeq" id="WP_011022366.1">
    <property type="nucleotide sequence ID" value="NC_003552.1"/>
</dbReference>
<proteinExistence type="predicted"/>
<dbReference type="AlphaFoldDB" id="Q8TN98"/>
<dbReference type="Proteomes" id="UP000002487">
    <property type="component" value="Chromosome"/>
</dbReference>
<dbReference type="GeneID" id="1474284"/>
<dbReference type="OrthoDB" id="148394at2157"/>
<evidence type="ECO:0000313" key="1">
    <source>
        <dbReference type="EMBL" id="AAM05781.1"/>
    </source>
</evidence>
<reference evidence="1 2" key="1">
    <citation type="journal article" date="2002" name="Genome Res.">
        <title>The genome of Methanosarcina acetivorans reveals extensive metabolic and physiological diversity.</title>
        <authorList>
            <person name="Galagan J.E."/>
            <person name="Nusbaum C."/>
            <person name="Roy A."/>
            <person name="Endrizzi M.G."/>
            <person name="Macdonald P."/>
            <person name="FitzHugh W."/>
            <person name="Calvo S."/>
            <person name="Engels R."/>
            <person name="Smirnov S."/>
            <person name="Atnoor D."/>
            <person name="Brown A."/>
            <person name="Allen N."/>
            <person name="Naylor J."/>
            <person name="Stange-Thomann N."/>
            <person name="DeArellano K."/>
            <person name="Johnson R."/>
            <person name="Linton L."/>
            <person name="McEwan P."/>
            <person name="McKernan K."/>
            <person name="Talamas J."/>
            <person name="Tirrell A."/>
            <person name="Ye W."/>
            <person name="Zimmer A."/>
            <person name="Barber R.D."/>
            <person name="Cann I."/>
            <person name="Graham D.E."/>
            <person name="Grahame D.A."/>
            <person name="Guss A."/>
            <person name="Hedderich R."/>
            <person name="Ingram-Smith C."/>
            <person name="Kuettner C.H."/>
            <person name="Krzycki J.A."/>
            <person name="Leigh J.A."/>
            <person name="Li W."/>
            <person name="Liu J."/>
            <person name="Mukhopadhyay B."/>
            <person name="Reeve J.N."/>
            <person name="Smith K."/>
            <person name="Springer T.A."/>
            <person name="Umayam L.A."/>
            <person name="White O."/>
            <person name="White R.H."/>
            <person name="de Macario E.C."/>
            <person name="Ferry J.G."/>
            <person name="Jarrell K.F."/>
            <person name="Jing H."/>
            <person name="Macario A.J.L."/>
            <person name="Paulsen I."/>
            <person name="Pritchett M."/>
            <person name="Sowers K.R."/>
            <person name="Swanson R.V."/>
            <person name="Zinder S.H."/>
            <person name="Lander E."/>
            <person name="Metcalf W.W."/>
            <person name="Birren B."/>
        </authorList>
    </citation>
    <scope>NUCLEOTIDE SEQUENCE [LARGE SCALE GENOMIC DNA]</scope>
    <source>
        <strain evidence="2">ATCC 35395 / DSM 2834 / JCM 12185 / C2A</strain>
    </source>
</reference>
<dbReference type="HOGENOM" id="CLU_1881049_0_0_2"/>
<keyword evidence="2" id="KW-1185">Reference proteome</keyword>
<dbReference type="EMBL" id="AE010299">
    <property type="protein sequence ID" value="AAM05781.1"/>
    <property type="molecule type" value="Genomic_DNA"/>
</dbReference>